<dbReference type="Proteomes" id="UP001214638">
    <property type="component" value="Unassembled WGS sequence"/>
</dbReference>
<accession>A0AAD9UPU2</accession>
<dbReference type="GO" id="GO:0000056">
    <property type="term" value="P:ribosomal small subunit export from nucleus"/>
    <property type="evidence" value="ECO:0007669"/>
    <property type="project" value="TreeGrafter"/>
</dbReference>
<protein>
    <submittedName>
        <fullName evidence="4">Low temperature viability protein Ltv1</fullName>
    </submittedName>
</protein>
<proteinExistence type="inferred from homology"/>
<dbReference type="PANTHER" id="PTHR21531">
    <property type="entry name" value="LOW-TEMPERATURE VIABILITY PROTEIN LTV1-RELATED"/>
    <property type="match status" value="1"/>
</dbReference>
<name>A0AAD9UPU2_9APIC</name>
<evidence type="ECO:0000256" key="1">
    <source>
        <dbReference type="ARBA" id="ARBA00009078"/>
    </source>
</evidence>
<keyword evidence="5" id="KW-1185">Reference proteome</keyword>
<dbReference type="PANTHER" id="PTHR21531:SF0">
    <property type="entry name" value="PROTEIN LTV1 HOMOLOG"/>
    <property type="match status" value="1"/>
</dbReference>
<reference evidence="4" key="1">
    <citation type="journal article" date="2023" name="Nat. Microbiol.">
        <title>Babesia duncani multi-omics identifies virulence factors and drug targets.</title>
        <authorList>
            <person name="Singh P."/>
            <person name="Lonardi S."/>
            <person name="Liang Q."/>
            <person name="Vydyam P."/>
            <person name="Khabirova E."/>
            <person name="Fang T."/>
            <person name="Gihaz S."/>
            <person name="Thekkiniath J."/>
            <person name="Munshi M."/>
            <person name="Abel S."/>
            <person name="Ciampossin L."/>
            <person name="Batugedara G."/>
            <person name="Gupta M."/>
            <person name="Lu X.M."/>
            <person name="Lenz T."/>
            <person name="Chakravarty S."/>
            <person name="Cornillot E."/>
            <person name="Hu Y."/>
            <person name="Ma W."/>
            <person name="Gonzalez L.M."/>
            <person name="Sanchez S."/>
            <person name="Estrada K."/>
            <person name="Sanchez-Flores A."/>
            <person name="Montero E."/>
            <person name="Harb O.S."/>
            <person name="Le Roch K.G."/>
            <person name="Mamoun C.B."/>
        </authorList>
    </citation>
    <scope>NUCLEOTIDE SEQUENCE</scope>
    <source>
        <strain evidence="4">WA1</strain>
    </source>
</reference>
<feature type="region of interest" description="Disordered" evidence="2">
    <location>
        <begin position="508"/>
        <end position="550"/>
    </location>
</feature>
<dbReference type="RefSeq" id="XP_067804193.1">
    <property type="nucleotide sequence ID" value="XM_067945402.1"/>
</dbReference>
<dbReference type="GO" id="GO:0005634">
    <property type="term" value="C:nucleus"/>
    <property type="evidence" value="ECO:0007669"/>
    <property type="project" value="TreeGrafter"/>
</dbReference>
<dbReference type="Pfam" id="PF23634">
    <property type="entry name" value="PH_CERLI1"/>
    <property type="match status" value="1"/>
</dbReference>
<dbReference type="GO" id="GO:0042274">
    <property type="term" value="P:ribosomal small subunit biogenesis"/>
    <property type="evidence" value="ECO:0007669"/>
    <property type="project" value="InterPro"/>
</dbReference>
<dbReference type="GeneID" id="94334648"/>
<evidence type="ECO:0000259" key="3">
    <source>
        <dbReference type="Pfam" id="PF23634"/>
    </source>
</evidence>
<dbReference type="AlphaFoldDB" id="A0AAD9UPU2"/>
<comment type="caution">
    <text evidence="4">The sequence shown here is derived from an EMBL/GenBank/DDBJ whole genome shotgun (WGS) entry which is preliminary data.</text>
</comment>
<feature type="domain" description="CERLI1-like PH" evidence="3">
    <location>
        <begin position="226"/>
        <end position="331"/>
    </location>
</feature>
<dbReference type="EMBL" id="JALLKP010000001">
    <property type="protein sequence ID" value="KAK2197351.1"/>
    <property type="molecule type" value="Genomic_DNA"/>
</dbReference>
<gene>
    <name evidence="4" type="ORF">BdWA1_000350</name>
</gene>
<dbReference type="GO" id="GO:0005829">
    <property type="term" value="C:cytosol"/>
    <property type="evidence" value="ECO:0007669"/>
    <property type="project" value="TreeGrafter"/>
</dbReference>
<sequence>MLIRVLTRALGNLCCRDAATCFLCCAHRIKALLPIPSDYEPIASLCLFSGLHDHPPFNLLIEVHNIRGNFIRKSASVEFTTSNTSSTPISLPRDNSGILENLGSRASLEIKQCDSVLRVNVFTKRIFVRSEIAFCDIDVKRDILDANYPKMARFDLVYENAKVGSIQVSFFPVGATGSVADSIVYQQALLCIHEYQTRGYCIDINLDNMDLLLERERLALVALALEGNLVSKQDYASQMYYFKPILQDDKWYWQFWGSITDCSSAHPPVGSIPIFSISTILAHPTDYTAFYIKYYTKTEYFELIFKTVGRSRDIWTDALYMFVDLNRKMREIPPEFLANVDPLDFGIHDKLTESQRNLLIDEIYGDESIFNTLAKPISKTEEQQNIDDEQLDEDCYFPKDGYDYEQHLATINPQYFIPAPTLVENEVHAFAHHNIESHFDFPEISERSKDPEVQEVVALLHHDTSDHESLDDDFVMQAMDDLNIANEIDSSSILWGDYKPVHKVQFEPLDSGNVTSDDDAEDSGDGNMETNGDKGNDSNGSKEPPDALGESLEGFYRKGRETHDRRSKESMSALNPSGNFILKINISDRTINVQQILEAVASDDSQSAFEYDQESETSSDSWYVSNKSSLYSRDVETILTTCTNATNHPRRISALVQRPEKKKPAPKPMEKKINAESDKEVIILPSITLVRNRKETPEEKRERKAAVKQAKQIMTEIKRQYKLTLKEGKKAAAQEMSRGSYDISNGVRYLKL</sequence>
<dbReference type="KEGG" id="bdw:94334648"/>
<dbReference type="GO" id="GO:0030688">
    <property type="term" value="C:preribosome, small subunit precursor"/>
    <property type="evidence" value="ECO:0007669"/>
    <property type="project" value="TreeGrafter"/>
</dbReference>
<organism evidence="4 5">
    <name type="scientific">Babesia duncani</name>
    <dbReference type="NCBI Taxonomy" id="323732"/>
    <lineage>
        <taxon>Eukaryota</taxon>
        <taxon>Sar</taxon>
        <taxon>Alveolata</taxon>
        <taxon>Apicomplexa</taxon>
        <taxon>Aconoidasida</taxon>
        <taxon>Piroplasmida</taxon>
        <taxon>Babesiidae</taxon>
        <taxon>Babesia</taxon>
    </lineage>
</organism>
<comment type="similarity">
    <text evidence="1">Belongs to the LTV1 family.</text>
</comment>
<evidence type="ECO:0000313" key="5">
    <source>
        <dbReference type="Proteomes" id="UP001214638"/>
    </source>
</evidence>
<dbReference type="InterPro" id="IPR007307">
    <property type="entry name" value="Ltv1"/>
</dbReference>
<dbReference type="InterPro" id="IPR056293">
    <property type="entry name" value="PH_CERLI1"/>
</dbReference>
<evidence type="ECO:0000256" key="2">
    <source>
        <dbReference type="SAM" id="MobiDB-lite"/>
    </source>
</evidence>
<evidence type="ECO:0000313" key="4">
    <source>
        <dbReference type="EMBL" id="KAK2197351.1"/>
    </source>
</evidence>